<comment type="caution">
    <text evidence="1">The sequence shown here is derived from an EMBL/GenBank/DDBJ whole genome shotgun (WGS) entry which is preliminary data.</text>
</comment>
<accession>A0A834WP14</accession>
<dbReference type="EMBL" id="JAAIUW010000007">
    <property type="protein sequence ID" value="KAF7824134.1"/>
    <property type="molecule type" value="Genomic_DNA"/>
</dbReference>
<reference evidence="1" key="1">
    <citation type="submission" date="2020-09" db="EMBL/GenBank/DDBJ databases">
        <title>Genome-Enabled Discovery of Anthraquinone Biosynthesis in Senna tora.</title>
        <authorList>
            <person name="Kang S.-H."/>
            <person name="Pandey R.P."/>
            <person name="Lee C.-M."/>
            <person name="Sim J.-S."/>
            <person name="Jeong J.-T."/>
            <person name="Choi B.-S."/>
            <person name="Jung M."/>
            <person name="Ginzburg D."/>
            <person name="Zhao K."/>
            <person name="Won S.Y."/>
            <person name="Oh T.-J."/>
            <person name="Yu Y."/>
            <person name="Kim N.-H."/>
            <person name="Lee O.R."/>
            <person name="Lee T.-H."/>
            <person name="Bashyal P."/>
            <person name="Kim T.-S."/>
            <person name="Lee W.-H."/>
            <person name="Kawkins C."/>
            <person name="Kim C.-K."/>
            <person name="Kim J.S."/>
            <person name="Ahn B.O."/>
            <person name="Rhee S.Y."/>
            <person name="Sohng J.K."/>
        </authorList>
    </citation>
    <scope>NUCLEOTIDE SEQUENCE</scope>
    <source>
        <tissue evidence="1">Leaf</tissue>
    </source>
</reference>
<dbReference type="Proteomes" id="UP000634136">
    <property type="component" value="Unassembled WGS sequence"/>
</dbReference>
<proteinExistence type="predicted"/>
<organism evidence="1 2">
    <name type="scientific">Senna tora</name>
    <dbReference type="NCBI Taxonomy" id="362788"/>
    <lineage>
        <taxon>Eukaryota</taxon>
        <taxon>Viridiplantae</taxon>
        <taxon>Streptophyta</taxon>
        <taxon>Embryophyta</taxon>
        <taxon>Tracheophyta</taxon>
        <taxon>Spermatophyta</taxon>
        <taxon>Magnoliopsida</taxon>
        <taxon>eudicotyledons</taxon>
        <taxon>Gunneridae</taxon>
        <taxon>Pentapetalae</taxon>
        <taxon>rosids</taxon>
        <taxon>fabids</taxon>
        <taxon>Fabales</taxon>
        <taxon>Fabaceae</taxon>
        <taxon>Caesalpinioideae</taxon>
        <taxon>Cassia clade</taxon>
        <taxon>Senna</taxon>
    </lineage>
</organism>
<evidence type="ECO:0000313" key="2">
    <source>
        <dbReference type="Proteomes" id="UP000634136"/>
    </source>
</evidence>
<gene>
    <name evidence="1" type="ORF">G2W53_022278</name>
</gene>
<evidence type="ECO:0000313" key="1">
    <source>
        <dbReference type="EMBL" id="KAF7824134.1"/>
    </source>
</evidence>
<dbReference type="AlphaFoldDB" id="A0A834WP14"/>
<keyword evidence="2" id="KW-1185">Reference proteome</keyword>
<name>A0A834WP14_9FABA</name>
<sequence length="26" mass="3073">MGNIRWRLTRGGFDCEGYDRELKGDK</sequence>
<protein>
    <submittedName>
        <fullName evidence="1">Uncharacterized protein</fullName>
    </submittedName>
</protein>